<name>A0A117QWZ0_9ACTN</name>
<dbReference type="AlphaFoldDB" id="A0A117QWZ0"/>
<evidence type="ECO:0000313" key="1">
    <source>
        <dbReference type="EMBL" id="KUN58921.1"/>
    </source>
</evidence>
<dbReference type="Proteomes" id="UP000053669">
    <property type="component" value="Unassembled WGS sequence"/>
</dbReference>
<accession>A0A117QWZ0</accession>
<sequence length="204" mass="22487">MPRVGRLFRSCRRSEVSFLRVIGPSTDQGVPVVDARTSGPPRFIPPTRLHDVAVTESGSPLPAVTTSGRPRRSGYAPYAEGDFVHHLLDEAIGEHLGCDEPHAVVFVRANEDWSSGGVARLAFESHEIGPVCERALQQAGYGCEPAPALVSGYGFALRFRRADRQRLCPALEVHPPVSEWDPWSCDLERGHDGVPHHHHAMDYR</sequence>
<dbReference type="EMBL" id="LMWU01000055">
    <property type="protein sequence ID" value="KUN58921.1"/>
    <property type="molecule type" value="Genomic_DNA"/>
</dbReference>
<gene>
    <name evidence="1" type="ORF">AQJ46_42370</name>
</gene>
<proteinExistence type="predicted"/>
<evidence type="ECO:0000313" key="2">
    <source>
        <dbReference type="Proteomes" id="UP000053669"/>
    </source>
</evidence>
<comment type="caution">
    <text evidence="1">The sequence shown here is derived from an EMBL/GenBank/DDBJ whole genome shotgun (WGS) entry which is preliminary data.</text>
</comment>
<protein>
    <submittedName>
        <fullName evidence="1">Uncharacterized protein</fullName>
    </submittedName>
</protein>
<organism evidence="1 2">
    <name type="scientific">Streptomyces canus</name>
    <dbReference type="NCBI Taxonomy" id="58343"/>
    <lineage>
        <taxon>Bacteria</taxon>
        <taxon>Bacillati</taxon>
        <taxon>Actinomycetota</taxon>
        <taxon>Actinomycetes</taxon>
        <taxon>Kitasatosporales</taxon>
        <taxon>Streptomycetaceae</taxon>
        <taxon>Streptomyces</taxon>
        <taxon>Streptomyces aurantiacus group</taxon>
    </lineage>
</organism>
<reference evidence="1 2" key="1">
    <citation type="submission" date="2015-10" db="EMBL/GenBank/DDBJ databases">
        <title>Draft genome sequence of Streptomyces canus DSM 40017, type strain for the species Streptomyces canus.</title>
        <authorList>
            <person name="Ruckert C."/>
            <person name="Winkler A."/>
            <person name="Kalinowski J."/>
            <person name="Kampfer P."/>
            <person name="Glaeser S."/>
        </authorList>
    </citation>
    <scope>NUCLEOTIDE SEQUENCE [LARGE SCALE GENOMIC DNA]</scope>
    <source>
        <strain evidence="1 2">DSM 40017</strain>
    </source>
</reference>